<feature type="non-terminal residue" evidence="1">
    <location>
        <position position="113"/>
    </location>
</feature>
<organism evidence="1">
    <name type="scientific">marine sediment metagenome</name>
    <dbReference type="NCBI Taxonomy" id="412755"/>
    <lineage>
        <taxon>unclassified sequences</taxon>
        <taxon>metagenomes</taxon>
        <taxon>ecological metagenomes</taxon>
    </lineage>
</organism>
<gene>
    <name evidence="1" type="ORF">S01H1_61890</name>
</gene>
<proteinExistence type="predicted"/>
<sequence>MRYGIQIRKWRPNTLEILTELGVDFVQIPFHITKPPLEKLVEIHESGIEVYGKLIPDYRSWQNYRDSWRGIIKQYSPVLSLLDVFGEPETRPGTAGCRWAGTAEELKEAVGTI</sequence>
<comment type="caution">
    <text evidence="1">The sequence shown here is derived from an EMBL/GenBank/DDBJ whole genome shotgun (WGS) entry which is preliminary data.</text>
</comment>
<evidence type="ECO:0000313" key="1">
    <source>
        <dbReference type="EMBL" id="GAG37716.1"/>
    </source>
</evidence>
<reference evidence="1" key="1">
    <citation type="journal article" date="2014" name="Front. Microbiol.">
        <title>High frequency of phylogenetically diverse reductive dehalogenase-homologous genes in deep subseafloor sedimentary metagenomes.</title>
        <authorList>
            <person name="Kawai M."/>
            <person name="Futagami T."/>
            <person name="Toyoda A."/>
            <person name="Takaki Y."/>
            <person name="Nishi S."/>
            <person name="Hori S."/>
            <person name="Arai W."/>
            <person name="Tsubouchi T."/>
            <person name="Morono Y."/>
            <person name="Uchiyama I."/>
            <person name="Ito T."/>
            <person name="Fujiyama A."/>
            <person name="Inagaki F."/>
            <person name="Takami H."/>
        </authorList>
    </citation>
    <scope>NUCLEOTIDE SEQUENCE</scope>
    <source>
        <strain evidence="1">Expedition CK06-06</strain>
    </source>
</reference>
<accession>X0YLW2</accession>
<evidence type="ECO:0008006" key="2">
    <source>
        <dbReference type="Google" id="ProtNLM"/>
    </source>
</evidence>
<dbReference type="AlphaFoldDB" id="X0YLW2"/>
<protein>
    <recommendedName>
        <fullName evidence="2">Xylose isomerase-like TIM barrel domain-containing protein</fullName>
    </recommendedName>
</protein>
<name>X0YLW2_9ZZZZ</name>
<dbReference type="EMBL" id="BARS01040624">
    <property type="protein sequence ID" value="GAG37716.1"/>
    <property type="molecule type" value="Genomic_DNA"/>
</dbReference>